<feature type="signal peptide" evidence="1">
    <location>
        <begin position="1"/>
        <end position="22"/>
    </location>
</feature>
<dbReference type="InterPro" id="IPR036182">
    <property type="entry name" value="PCuAC_sf"/>
</dbReference>
<name>C6X9D4_METGS</name>
<proteinExistence type="predicted"/>
<evidence type="ECO:0008006" key="4">
    <source>
        <dbReference type="Google" id="ProtNLM"/>
    </source>
</evidence>
<dbReference type="RefSeq" id="WP_015829402.1">
    <property type="nucleotide sequence ID" value="NC_012969.1"/>
</dbReference>
<reference evidence="3" key="1">
    <citation type="submission" date="2009-07" db="EMBL/GenBank/DDBJ databases">
        <title>Complete sequence of chromosome of Methylovorus sp. SIP3-4.</title>
        <authorList>
            <person name="Lucas S."/>
            <person name="Copeland A."/>
            <person name="Lapidus A."/>
            <person name="Glavina del Rio T."/>
            <person name="Tice H."/>
            <person name="Bruce D."/>
            <person name="Goodwin L."/>
            <person name="Pitluck S."/>
            <person name="Clum A."/>
            <person name="Larimer F."/>
            <person name="Land M."/>
            <person name="Hauser L."/>
            <person name="Kyrpides N."/>
            <person name="Mikhailova N."/>
            <person name="Kayluzhnaya M."/>
            <person name="Chistoserdova L."/>
        </authorList>
    </citation>
    <scope>NUCLEOTIDE SEQUENCE [LARGE SCALE GENOMIC DNA]</scope>
    <source>
        <strain evidence="3">SIP3-4</strain>
    </source>
</reference>
<feature type="chain" id="PRO_5002972483" description="Copper chaperone PCu(A)C" evidence="1">
    <location>
        <begin position="23"/>
        <end position="147"/>
    </location>
</feature>
<dbReference type="InterPro" id="IPR058248">
    <property type="entry name" value="Lxx211020-like"/>
</dbReference>
<keyword evidence="1" id="KW-0732">Signal</keyword>
<sequence precursor="true">MFQQLRCITLCLLLSATQSAWAADALRISHDWVRATAPGQAVGAAYMTLTSAEDATLTKVESDVAGSVEIHSMTMNDGVMRMRMLETLPLKAQQAVNLEPGGFHLMLFDLKAPLKAGSNVTFKLHVQDSHGKQHVYTHSSLVKAAAE</sequence>
<dbReference type="PANTHER" id="PTHR36302">
    <property type="entry name" value="BLR7088 PROTEIN"/>
    <property type="match status" value="1"/>
</dbReference>
<protein>
    <recommendedName>
        <fullName evidence="4">Copper chaperone PCu(A)C</fullName>
    </recommendedName>
</protein>
<dbReference type="eggNOG" id="COG2847">
    <property type="taxonomic scope" value="Bacteria"/>
</dbReference>
<dbReference type="SUPFAM" id="SSF110087">
    <property type="entry name" value="DR1885-like metal-binding protein"/>
    <property type="match status" value="1"/>
</dbReference>
<reference evidence="2 3" key="2">
    <citation type="journal article" date="2011" name="J. Bacteriol.">
        <title>Genomes of three methylotrophs from a single niche uncover genetic and metabolic divergence of Methylophilaceae.</title>
        <authorList>
            <person name="Lapidus A."/>
            <person name="Clum A."/>
            <person name="Labutti K."/>
            <person name="Kaluzhnaya M.G."/>
            <person name="Lim S."/>
            <person name="Beck D.A."/>
            <person name="Glavina Del Rio T."/>
            <person name="Nolan M."/>
            <person name="Mavromatis K."/>
            <person name="Huntemann M."/>
            <person name="Lucas S."/>
            <person name="Lidstrom M.E."/>
            <person name="Ivanova N."/>
            <person name="Chistoserdova L."/>
        </authorList>
    </citation>
    <scope>NUCLEOTIDE SEQUENCE [LARGE SCALE GENOMIC DNA]</scope>
    <source>
        <strain evidence="2 3">SIP3-4</strain>
    </source>
</reference>
<accession>C6X9D4</accession>
<dbReference type="Gene3D" id="2.60.40.1890">
    <property type="entry name" value="PCu(A)C copper chaperone"/>
    <property type="match status" value="1"/>
</dbReference>
<dbReference type="EMBL" id="CP001674">
    <property type="protein sequence ID" value="ACT49754.1"/>
    <property type="molecule type" value="Genomic_DNA"/>
</dbReference>
<dbReference type="PANTHER" id="PTHR36302:SF1">
    <property type="entry name" value="COPPER CHAPERONE PCU(A)C"/>
    <property type="match status" value="1"/>
</dbReference>
<dbReference type="HOGENOM" id="CLU_100939_1_1_4"/>
<keyword evidence="3" id="KW-1185">Reference proteome</keyword>
<evidence type="ECO:0000313" key="2">
    <source>
        <dbReference type="EMBL" id="ACT49754.1"/>
    </source>
</evidence>
<dbReference type="AlphaFoldDB" id="C6X9D4"/>
<evidence type="ECO:0000313" key="3">
    <source>
        <dbReference type="Proteomes" id="UP000002743"/>
    </source>
</evidence>
<gene>
    <name evidence="2" type="ordered locus">Msip34_0506</name>
</gene>
<dbReference type="Pfam" id="PF04314">
    <property type="entry name" value="PCuAC"/>
    <property type="match status" value="1"/>
</dbReference>
<dbReference type="KEGG" id="mei:Msip34_0506"/>
<dbReference type="Proteomes" id="UP000002743">
    <property type="component" value="Chromosome"/>
</dbReference>
<organism evidence="2 3">
    <name type="scientific">Methylovorus glucosotrophus (strain SIP3-4)</name>
    <dbReference type="NCBI Taxonomy" id="582744"/>
    <lineage>
        <taxon>Bacteria</taxon>
        <taxon>Pseudomonadati</taxon>
        <taxon>Pseudomonadota</taxon>
        <taxon>Betaproteobacteria</taxon>
        <taxon>Nitrosomonadales</taxon>
        <taxon>Methylophilaceae</taxon>
        <taxon>Methylovorus</taxon>
    </lineage>
</organism>
<dbReference type="OrthoDB" id="9796962at2"/>
<dbReference type="InterPro" id="IPR007410">
    <property type="entry name" value="LpqE-like"/>
</dbReference>
<dbReference type="STRING" id="582744.Msip34_0506"/>
<evidence type="ECO:0000256" key="1">
    <source>
        <dbReference type="SAM" id="SignalP"/>
    </source>
</evidence>